<comment type="caution">
    <text evidence="2">The sequence shown here is derived from an EMBL/GenBank/DDBJ whole genome shotgun (WGS) entry which is preliminary data.</text>
</comment>
<feature type="region of interest" description="Disordered" evidence="1">
    <location>
        <begin position="89"/>
        <end position="120"/>
    </location>
</feature>
<keyword evidence="3" id="KW-1185">Reference proteome</keyword>
<evidence type="ECO:0000313" key="3">
    <source>
        <dbReference type="Proteomes" id="UP001175261"/>
    </source>
</evidence>
<gene>
    <name evidence="2" type="ORF">NLU13_1856</name>
</gene>
<sequence>MSSEAEQPKAADAALNDFGRIAFKVVEYGSNASRNLQDSFGNMSAQSWLRLVVIVGGYILFRSQLTQYLSRKAVKDMEKKDVQDQAAAKAKVTANQLRSGKPDVVEEEEDEYYEGQGTGADWGAKARTRQRLMLKKLMEKEEQRNQDDEDDEDIADLLQ</sequence>
<organism evidence="2 3">
    <name type="scientific">Sarocladium strictum</name>
    <name type="common">Black bundle disease fungus</name>
    <name type="synonym">Acremonium strictum</name>
    <dbReference type="NCBI Taxonomy" id="5046"/>
    <lineage>
        <taxon>Eukaryota</taxon>
        <taxon>Fungi</taxon>
        <taxon>Dikarya</taxon>
        <taxon>Ascomycota</taxon>
        <taxon>Pezizomycotina</taxon>
        <taxon>Sordariomycetes</taxon>
        <taxon>Hypocreomycetidae</taxon>
        <taxon>Hypocreales</taxon>
        <taxon>Sarocladiaceae</taxon>
        <taxon>Sarocladium</taxon>
    </lineage>
</organism>
<name>A0AA39GS01_SARSR</name>
<evidence type="ECO:0000256" key="1">
    <source>
        <dbReference type="SAM" id="MobiDB-lite"/>
    </source>
</evidence>
<dbReference type="PANTHER" id="PTHR28199">
    <property type="entry name" value="PROCESSING OF GAS1 AND ALP PROTEIN 2"/>
    <property type="match status" value="1"/>
</dbReference>
<protein>
    <submittedName>
        <fullName evidence="2">Uncharacterized protein</fullName>
    </submittedName>
</protein>
<dbReference type="Pfam" id="PF07543">
    <property type="entry name" value="PGA2"/>
    <property type="match status" value="1"/>
</dbReference>
<dbReference type="PANTHER" id="PTHR28199:SF1">
    <property type="entry name" value="PROCESSING OF GAS1 AND ALP PROTEIN 2"/>
    <property type="match status" value="1"/>
</dbReference>
<dbReference type="InterPro" id="IPR011431">
    <property type="entry name" value="Trafficking_Pga2"/>
</dbReference>
<dbReference type="Proteomes" id="UP001175261">
    <property type="component" value="Unassembled WGS sequence"/>
</dbReference>
<accession>A0AA39GS01</accession>
<proteinExistence type="predicted"/>
<evidence type="ECO:0000313" key="2">
    <source>
        <dbReference type="EMBL" id="KAK0392361.1"/>
    </source>
</evidence>
<dbReference type="EMBL" id="JAPDFR010000001">
    <property type="protein sequence ID" value="KAK0392361.1"/>
    <property type="molecule type" value="Genomic_DNA"/>
</dbReference>
<dbReference type="GO" id="GO:0015031">
    <property type="term" value="P:protein transport"/>
    <property type="evidence" value="ECO:0007669"/>
    <property type="project" value="TreeGrafter"/>
</dbReference>
<reference evidence="2" key="1">
    <citation type="submission" date="2022-10" db="EMBL/GenBank/DDBJ databases">
        <title>Determination and structural analysis of whole genome sequence of Sarocladium strictum F4-1.</title>
        <authorList>
            <person name="Hu L."/>
            <person name="Jiang Y."/>
        </authorList>
    </citation>
    <scope>NUCLEOTIDE SEQUENCE</scope>
    <source>
        <strain evidence="2">F4-1</strain>
    </source>
</reference>
<feature type="region of interest" description="Disordered" evidence="1">
    <location>
        <begin position="138"/>
        <end position="159"/>
    </location>
</feature>
<feature type="compositionally biased region" description="Acidic residues" evidence="1">
    <location>
        <begin position="147"/>
        <end position="159"/>
    </location>
</feature>
<dbReference type="AlphaFoldDB" id="A0AA39GS01"/>